<evidence type="ECO:0000256" key="4">
    <source>
        <dbReference type="SAM" id="MobiDB-lite"/>
    </source>
</evidence>
<dbReference type="PROSITE" id="PS00606">
    <property type="entry name" value="KS3_1"/>
    <property type="match status" value="1"/>
</dbReference>
<dbReference type="InterPro" id="IPR014030">
    <property type="entry name" value="Ketoacyl_synth_N"/>
</dbReference>
<evidence type="ECO:0000313" key="6">
    <source>
        <dbReference type="EMBL" id="AWK86267.1"/>
    </source>
</evidence>
<proteinExistence type="inferred from homology"/>
<dbReference type="SMART" id="SM00825">
    <property type="entry name" value="PKS_KS"/>
    <property type="match status" value="1"/>
</dbReference>
<dbReference type="GO" id="GO:0005829">
    <property type="term" value="C:cytosol"/>
    <property type="evidence" value="ECO:0007669"/>
    <property type="project" value="TreeGrafter"/>
</dbReference>
<dbReference type="InterPro" id="IPR014031">
    <property type="entry name" value="Ketoacyl_synth_C"/>
</dbReference>
<gene>
    <name evidence="6" type="ORF">DEW08_08435</name>
</gene>
<keyword evidence="7" id="KW-1185">Reference proteome</keyword>
<dbReference type="Pfam" id="PF00109">
    <property type="entry name" value="ketoacyl-synt"/>
    <property type="match status" value="1"/>
</dbReference>
<dbReference type="PROSITE" id="PS52004">
    <property type="entry name" value="KS3_2"/>
    <property type="match status" value="1"/>
</dbReference>
<dbReference type="NCBIfam" id="NF006618">
    <property type="entry name" value="PRK09185.1"/>
    <property type="match status" value="1"/>
</dbReference>
<dbReference type="AlphaFoldDB" id="A0A2S2CPM6"/>
<organism evidence="6 7">
    <name type="scientific">Azospirillum thermophilum</name>
    <dbReference type="NCBI Taxonomy" id="2202148"/>
    <lineage>
        <taxon>Bacteria</taxon>
        <taxon>Pseudomonadati</taxon>
        <taxon>Pseudomonadota</taxon>
        <taxon>Alphaproteobacteria</taxon>
        <taxon>Rhodospirillales</taxon>
        <taxon>Azospirillaceae</taxon>
        <taxon>Azospirillum</taxon>
    </lineage>
</organism>
<dbReference type="Proteomes" id="UP000245629">
    <property type="component" value="Chromosome 2"/>
</dbReference>
<keyword evidence="2 3" id="KW-0808">Transferase</keyword>
<feature type="region of interest" description="Disordered" evidence="4">
    <location>
        <begin position="1"/>
        <end position="32"/>
    </location>
</feature>
<evidence type="ECO:0000256" key="3">
    <source>
        <dbReference type="RuleBase" id="RU003694"/>
    </source>
</evidence>
<name>A0A2S2CPM6_9PROT</name>
<evidence type="ECO:0000256" key="1">
    <source>
        <dbReference type="ARBA" id="ARBA00008467"/>
    </source>
</evidence>
<dbReference type="InterPro" id="IPR018201">
    <property type="entry name" value="Ketoacyl_synth_AS"/>
</dbReference>
<dbReference type="InterPro" id="IPR020841">
    <property type="entry name" value="PKS_Beta-ketoAc_synthase_dom"/>
</dbReference>
<dbReference type="Pfam" id="PF02801">
    <property type="entry name" value="Ketoacyl-synt_C"/>
    <property type="match status" value="1"/>
</dbReference>
<protein>
    <submittedName>
        <fullName evidence="6">Beta-ketoacyl-[acyl-carrier-protein] synthase II</fullName>
    </submittedName>
</protein>
<dbReference type="OrthoDB" id="9808669at2"/>
<dbReference type="Gene3D" id="3.40.47.10">
    <property type="match status" value="1"/>
</dbReference>
<sequence>MRSRCSRRSLADDRELSSHLQGALRPARDGARHPIGTGAAAVADALFSGTRAGLVPREGFIPGRPVHVGAVDDALPPVPDGLEAWESRNNRLMLLALDQIAGAVEDAARRFGRHRVAVVLGTSTAGIAEGEVAFAVRERDGAWPTGFDYRQQETGSLADFAARALRLTGPAYTVATACSSSGKVFGSARRLIRAGLADAVVVGGADTLCRMTVGGFASLEAVSAGLCNPFSANRDGINIGEAAAAFLMTREPAEVSLLGLGESSDAHHVSAPDPEGRGALAAMAAALDDAGLSPRDIAYVNLHGTGTPLNDSMEGKAMSALFGTGTPCSSTKAMTGHTLGAAGACEAAFLWLTLHRGHNPDGRLPPHLWDGVADPALPPLALTVTGTALTDPRGPAAMLSSSFAFGGSNVALVLGRGGQP</sequence>
<dbReference type="GO" id="GO:0006633">
    <property type="term" value="P:fatty acid biosynthetic process"/>
    <property type="evidence" value="ECO:0007669"/>
    <property type="project" value="InterPro"/>
</dbReference>
<dbReference type="EMBL" id="CP029353">
    <property type="protein sequence ID" value="AWK86267.1"/>
    <property type="molecule type" value="Genomic_DNA"/>
</dbReference>
<dbReference type="PANTHER" id="PTHR11712">
    <property type="entry name" value="POLYKETIDE SYNTHASE-RELATED"/>
    <property type="match status" value="1"/>
</dbReference>
<dbReference type="PANTHER" id="PTHR11712:SF320">
    <property type="entry name" value="BETA-KETOACYL SYNTHASE"/>
    <property type="match status" value="1"/>
</dbReference>
<feature type="domain" description="Ketosynthase family 3 (KS3)" evidence="5">
    <location>
        <begin position="1"/>
        <end position="416"/>
    </location>
</feature>
<dbReference type="SUPFAM" id="SSF53901">
    <property type="entry name" value="Thiolase-like"/>
    <property type="match status" value="2"/>
</dbReference>
<evidence type="ECO:0000313" key="7">
    <source>
        <dbReference type="Proteomes" id="UP000245629"/>
    </source>
</evidence>
<dbReference type="GO" id="GO:0004315">
    <property type="term" value="F:3-oxoacyl-[acyl-carrier-protein] synthase activity"/>
    <property type="evidence" value="ECO:0007669"/>
    <property type="project" value="InterPro"/>
</dbReference>
<dbReference type="InterPro" id="IPR016039">
    <property type="entry name" value="Thiolase-like"/>
</dbReference>
<evidence type="ECO:0000256" key="2">
    <source>
        <dbReference type="ARBA" id="ARBA00022679"/>
    </source>
</evidence>
<evidence type="ECO:0000259" key="5">
    <source>
        <dbReference type="PROSITE" id="PS52004"/>
    </source>
</evidence>
<dbReference type="InterPro" id="IPR000794">
    <property type="entry name" value="Beta-ketoacyl_synthase"/>
</dbReference>
<dbReference type="CDD" id="cd00834">
    <property type="entry name" value="KAS_I_II"/>
    <property type="match status" value="1"/>
</dbReference>
<dbReference type="KEGG" id="azz:DEW08_08435"/>
<accession>A0A2S2CPM6</accession>
<reference evidence="7" key="1">
    <citation type="submission" date="2018-05" db="EMBL/GenBank/DDBJ databases">
        <title>Azospirillum thermophila sp. nov., a novel isolated from hot spring.</title>
        <authorList>
            <person name="Zhao Z."/>
        </authorList>
    </citation>
    <scope>NUCLEOTIDE SEQUENCE [LARGE SCALE GENOMIC DNA]</scope>
    <source>
        <strain evidence="7">CFH 70021</strain>
    </source>
</reference>
<comment type="similarity">
    <text evidence="1 3">Belongs to the thiolase-like superfamily. Beta-ketoacyl-ACP synthases family.</text>
</comment>